<dbReference type="EMBL" id="JBHULE010000019">
    <property type="protein sequence ID" value="MFD2562901.1"/>
    <property type="molecule type" value="Genomic_DNA"/>
</dbReference>
<sequence length="139" mass="16717">MHVIGEIKEENKFKSVYAVFEDKINADAYHKKNLNQLETIEIETVFPFFIIEEFTNQERYYKSITKEELEIRTQKIKELDTAASVYFNLWRIDRDLYNKNFPDESVLRGTDFHIHFTDTDMKEIETNGFDAYWDDIVII</sequence>
<name>A0ABW5LFD1_9FLAO</name>
<evidence type="ECO:0000313" key="1">
    <source>
        <dbReference type="EMBL" id="MFD2562901.1"/>
    </source>
</evidence>
<dbReference type="RefSeq" id="WP_378291888.1">
    <property type="nucleotide sequence ID" value="NZ_JBHULE010000019.1"/>
</dbReference>
<dbReference type="Proteomes" id="UP001597319">
    <property type="component" value="Unassembled WGS sequence"/>
</dbReference>
<reference evidence="2" key="1">
    <citation type="journal article" date="2019" name="Int. J. Syst. Evol. Microbiol.">
        <title>The Global Catalogue of Microorganisms (GCM) 10K type strain sequencing project: providing services to taxonomists for standard genome sequencing and annotation.</title>
        <authorList>
            <consortium name="The Broad Institute Genomics Platform"/>
            <consortium name="The Broad Institute Genome Sequencing Center for Infectious Disease"/>
            <person name="Wu L."/>
            <person name="Ma J."/>
        </authorList>
    </citation>
    <scope>NUCLEOTIDE SEQUENCE [LARGE SCALE GENOMIC DNA]</scope>
    <source>
        <strain evidence="2">KCTC 52274</strain>
    </source>
</reference>
<evidence type="ECO:0000313" key="2">
    <source>
        <dbReference type="Proteomes" id="UP001597319"/>
    </source>
</evidence>
<comment type="caution">
    <text evidence="1">The sequence shown here is derived from an EMBL/GenBank/DDBJ whole genome shotgun (WGS) entry which is preliminary data.</text>
</comment>
<gene>
    <name evidence="1" type="ORF">ACFSR1_09515</name>
</gene>
<proteinExistence type="predicted"/>
<accession>A0ABW5LFD1</accession>
<keyword evidence="2" id="KW-1185">Reference proteome</keyword>
<organism evidence="1 2">
    <name type="scientific">Aquimarina rubra</name>
    <dbReference type="NCBI Taxonomy" id="1920033"/>
    <lineage>
        <taxon>Bacteria</taxon>
        <taxon>Pseudomonadati</taxon>
        <taxon>Bacteroidota</taxon>
        <taxon>Flavobacteriia</taxon>
        <taxon>Flavobacteriales</taxon>
        <taxon>Flavobacteriaceae</taxon>
        <taxon>Aquimarina</taxon>
    </lineage>
</organism>
<protein>
    <submittedName>
        <fullName evidence="1">Uncharacterized protein</fullName>
    </submittedName>
</protein>